<organism evidence="1 2">
    <name type="scientific">Rhodoblastus sphagnicola</name>
    <dbReference type="NCBI Taxonomy" id="333368"/>
    <lineage>
        <taxon>Bacteria</taxon>
        <taxon>Pseudomonadati</taxon>
        <taxon>Pseudomonadota</taxon>
        <taxon>Alphaproteobacteria</taxon>
        <taxon>Hyphomicrobiales</taxon>
        <taxon>Rhodoblastaceae</taxon>
        <taxon>Rhodoblastus</taxon>
    </lineage>
</organism>
<keyword evidence="2" id="KW-1185">Reference proteome</keyword>
<evidence type="ECO:0000313" key="1">
    <source>
        <dbReference type="EMBL" id="PPQ31341.1"/>
    </source>
</evidence>
<name>A0A2S6N9R3_9HYPH</name>
<sequence>MLIDTEPLPHLKCCRESVGGEGVMRRISMTTRDELIAATVARYALADRTQRSRILDEFTAVTGFHRKHASRLLRSGKAANRSAPRLSRRI</sequence>
<reference evidence="1 2" key="1">
    <citation type="journal article" date="2018" name="Arch. Microbiol.">
        <title>New insights into the metabolic potential of the phototrophic purple bacterium Rhodopila globiformis DSM 161(T) from its draft genome sequence and evidence for a vanadium-dependent nitrogenase.</title>
        <authorList>
            <person name="Imhoff J.F."/>
            <person name="Rahn T."/>
            <person name="Kunzel S."/>
            <person name="Neulinger S.C."/>
        </authorList>
    </citation>
    <scope>NUCLEOTIDE SEQUENCE [LARGE SCALE GENOMIC DNA]</scope>
    <source>
        <strain evidence="1 2">DSM 16996</strain>
    </source>
</reference>
<dbReference type="EMBL" id="NHSJ01000059">
    <property type="protein sequence ID" value="PPQ31341.1"/>
    <property type="molecule type" value="Genomic_DNA"/>
</dbReference>
<dbReference type="Proteomes" id="UP000239089">
    <property type="component" value="Unassembled WGS sequence"/>
</dbReference>
<accession>A0A2S6N9R3</accession>
<evidence type="ECO:0000313" key="2">
    <source>
        <dbReference type="Proteomes" id="UP000239089"/>
    </source>
</evidence>
<comment type="caution">
    <text evidence="1">The sequence shown here is derived from an EMBL/GenBank/DDBJ whole genome shotgun (WGS) entry which is preliminary data.</text>
</comment>
<protein>
    <submittedName>
        <fullName evidence="1">Uncharacterized protein</fullName>
    </submittedName>
</protein>
<gene>
    <name evidence="1" type="ORF">CCR94_09535</name>
</gene>
<dbReference type="AlphaFoldDB" id="A0A2S6N9R3"/>
<proteinExistence type="predicted"/>